<organism evidence="2 3">
    <name type="scientific">Streptomyces viridochromogenes Tue57</name>
    <dbReference type="NCBI Taxonomy" id="1160705"/>
    <lineage>
        <taxon>Bacteria</taxon>
        <taxon>Bacillati</taxon>
        <taxon>Actinomycetota</taxon>
        <taxon>Actinomycetes</taxon>
        <taxon>Kitasatosporales</taxon>
        <taxon>Streptomycetaceae</taxon>
        <taxon>Streptomyces</taxon>
    </lineage>
</organism>
<evidence type="ECO:0000313" key="3">
    <source>
        <dbReference type="Proteomes" id="UP000011205"/>
    </source>
</evidence>
<keyword evidence="2" id="KW-0378">Hydrolase</keyword>
<feature type="region of interest" description="Disordered" evidence="1">
    <location>
        <begin position="49"/>
        <end position="98"/>
    </location>
</feature>
<accession>L8PHZ1</accession>
<name>L8PHZ1_STRVR</name>
<dbReference type="EMBL" id="AMLP01000123">
    <property type="protein sequence ID" value="ELS55017.1"/>
    <property type="molecule type" value="Genomic_DNA"/>
</dbReference>
<sequence>MAAERLTYQDGLLEAELFEYGDDIRDVRGTRDIPRAALAGTVASLVDGDDPVSGAQVPGDGVPFTRVPGQPVQQDDRYPRSAPVTAGNTDALTDDGVL</sequence>
<comment type="caution">
    <text evidence="2">The sequence shown here is derived from an EMBL/GenBank/DDBJ whole genome shotgun (WGS) entry which is preliminary data.</text>
</comment>
<evidence type="ECO:0000313" key="2">
    <source>
        <dbReference type="EMBL" id="ELS55017.1"/>
    </source>
</evidence>
<dbReference type="GO" id="GO:0016787">
    <property type="term" value="F:hydrolase activity"/>
    <property type="evidence" value="ECO:0007669"/>
    <property type="project" value="UniProtKB-KW"/>
</dbReference>
<dbReference type="Proteomes" id="UP000011205">
    <property type="component" value="Unassembled WGS sequence"/>
</dbReference>
<dbReference type="AlphaFoldDB" id="L8PHZ1"/>
<proteinExistence type="predicted"/>
<protein>
    <submittedName>
        <fullName evidence="2">Putative Hydrolase</fullName>
    </submittedName>
</protein>
<gene>
    <name evidence="2" type="ORF">STVIR_3919</name>
</gene>
<reference evidence="2 3" key="1">
    <citation type="journal article" date="2013" name="Genome Announc.">
        <title>Draft Genome Sequence of Streptomyces viridochromogenes Strain Tu57, Producer of Avilamycin.</title>
        <authorList>
            <person name="Gruning B.A."/>
            <person name="Erxleben A."/>
            <person name="Hahnlein A."/>
            <person name="Gunther S."/>
        </authorList>
    </citation>
    <scope>NUCLEOTIDE SEQUENCE [LARGE SCALE GENOMIC DNA]</scope>
    <source>
        <strain evidence="2 3">Tue57</strain>
    </source>
</reference>
<evidence type="ECO:0000256" key="1">
    <source>
        <dbReference type="SAM" id="MobiDB-lite"/>
    </source>
</evidence>